<keyword evidence="3" id="KW-1185">Reference proteome</keyword>
<feature type="region of interest" description="Disordered" evidence="1">
    <location>
        <begin position="1"/>
        <end position="35"/>
    </location>
</feature>
<dbReference type="GO" id="GO:0031012">
    <property type="term" value="C:extracellular matrix"/>
    <property type="evidence" value="ECO:0007669"/>
    <property type="project" value="TreeGrafter"/>
</dbReference>
<dbReference type="GO" id="GO:0061343">
    <property type="term" value="P:cell adhesion involved in heart morphogenesis"/>
    <property type="evidence" value="ECO:0007669"/>
    <property type="project" value="TreeGrafter"/>
</dbReference>
<dbReference type="Proteomes" id="UP001333110">
    <property type="component" value="Unassembled WGS sequence"/>
</dbReference>
<gene>
    <name evidence="2" type="ORF">QYF61_025969</name>
</gene>
<dbReference type="AlphaFoldDB" id="A0AAN7NSZ3"/>
<feature type="compositionally biased region" description="Polar residues" evidence="1">
    <location>
        <begin position="10"/>
        <end position="23"/>
    </location>
</feature>
<reference evidence="2 3" key="1">
    <citation type="journal article" date="2023" name="J. Hered.">
        <title>Chromosome-level genome of the wood stork (Mycteria americana) provides insight into avian chromosome evolution.</title>
        <authorList>
            <person name="Flamio R. Jr."/>
            <person name="Ramstad K.M."/>
        </authorList>
    </citation>
    <scope>NUCLEOTIDE SEQUENCE [LARGE SCALE GENOMIC DNA]</scope>
    <source>
        <strain evidence="2">JAX WOST 10</strain>
    </source>
</reference>
<name>A0AAN7NSZ3_MYCAM</name>
<accession>A0AAN7NSZ3</accession>
<dbReference type="EMBL" id="JAUNZN010000001">
    <property type="protein sequence ID" value="KAK4832873.1"/>
    <property type="molecule type" value="Genomic_DNA"/>
</dbReference>
<sequence>MFLEVEKDGTANNMVSSTNTHNFKPSPSSSKSPATSILRGGTFSHLFKPGCRNPYASFQTTCHSEAGQLSSVHSYYNISHEGRASFLPRMHGSYRISCAVMIHPRVLKELAEVLTKPLSILYQQSWTTREVPVDWRLANVTPIYKKGQKEDLVV</sequence>
<evidence type="ECO:0000313" key="3">
    <source>
        <dbReference type="Proteomes" id="UP001333110"/>
    </source>
</evidence>
<comment type="caution">
    <text evidence="2">The sequence shown here is derived from an EMBL/GenBank/DDBJ whole genome shotgun (WGS) entry which is preliminary data.</text>
</comment>
<organism evidence="2 3">
    <name type="scientific">Mycteria americana</name>
    <name type="common">Wood stork</name>
    <dbReference type="NCBI Taxonomy" id="33587"/>
    <lineage>
        <taxon>Eukaryota</taxon>
        <taxon>Metazoa</taxon>
        <taxon>Chordata</taxon>
        <taxon>Craniata</taxon>
        <taxon>Vertebrata</taxon>
        <taxon>Euteleostomi</taxon>
        <taxon>Archelosauria</taxon>
        <taxon>Archosauria</taxon>
        <taxon>Dinosauria</taxon>
        <taxon>Saurischia</taxon>
        <taxon>Theropoda</taxon>
        <taxon>Coelurosauria</taxon>
        <taxon>Aves</taxon>
        <taxon>Neognathae</taxon>
        <taxon>Neoaves</taxon>
        <taxon>Aequornithes</taxon>
        <taxon>Ciconiiformes</taxon>
        <taxon>Ciconiidae</taxon>
        <taxon>Mycteria</taxon>
    </lineage>
</organism>
<evidence type="ECO:0000256" key="1">
    <source>
        <dbReference type="SAM" id="MobiDB-lite"/>
    </source>
</evidence>
<dbReference type="GO" id="GO:0007508">
    <property type="term" value="P:larval heart development"/>
    <property type="evidence" value="ECO:0007669"/>
    <property type="project" value="TreeGrafter"/>
</dbReference>
<feature type="compositionally biased region" description="Low complexity" evidence="1">
    <location>
        <begin position="24"/>
        <end position="33"/>
    </location>
</feature>
<dbReference type="PANTHER" id="PTHR33395:SF22">
    <property type="entry name" value="REVERSE TRANSCRIPTASE DOMAIN-CONTAINING PROTEIN"/>
    <property type="match status" value="1"/>
</dbReference>
<evidence type="ECO:0000313" key="2">
    <source>
        <dbReference type="EMBL" id="KAK4832873.1"/>
    </source>
</evidence>
<protein>
    <submittedName>
        <fullName evidence="2">Uncharacterized protein</fullName>
    </submittedName>
</protein>
<dbReference type="PANTHER" id="PTHR33395">
    <property type="entry name" value="TRANSCRIPTASE, PUTATIVE-RELATED-RELATED"/>
    <property type="match status" value="1"/>
</dbReference>
<proteinExistence type="predicted"/>